<evidence type="ECO:0000256" key="1">
    <source>
        <dbReference type="ARBA" id="ARBA00023015"/>
    </source>
</evidence>
<organism evidence="6 7">
    <name type="scientific">Streptomyces himastatinicus ATCC 53653</name>
    <dbReference type="NCBI Taxonomy" id="457427"/>
    <lineage>
        <taxon>Bacteria</taxon>
        <taxon>Bacillati</taxon>
        <taxon>Actinomycetota</taxon>
        <taxon>Actinomycetes</taxon>
        <taxon>Kitasatosporales</taxon>
        <taxon>Streptomycetaceae</taxon>
        <taxon>Streptomyces</taxon>
        <taxon>Streptomyces violaceusniger group</taxon>
    </lineage>
</organism>
<dbReference type="PANTHER" id="PTHR30055">
    <property type="entry name" value="HTH-TYPE TRANSCRIPTIONAL REGULATOR RUTR"/>
    <property type="match status" value="1"/>
</dbReference>
<dbReference type="Proteomes" id="UP000003963">
    <property type="component" value="Unassembled WGS sequence"/>
</dbReference>
<dbReference type="Pfam" id="PF00440">
    <property type="entry name" value="TetR_N"/>
    <property type="match status" value="1"/>
</dbReference>
<name>D9W8V8_9ACTN</name>
<evidence type="ECO:0000313" key="7">
    <source>
        <dbReference type="Proteomes" id="UP000003963"/>
    </source>
</evidence>
<proteinExistence type="predicted"/>
<dbReference type="PROSITE" id="PS50977">
    <property type="entry name" value="HTH_TETR_2"/>
    <property type="match status" value="1"/>
</dbReference>
<dbReference type="InterPro" id="IPR023772">
    <property type="entry name" value="DNA-bd_HTH_TetR-type_CS"/>
</dbReference>
<dbReference type="Gene3D" id="1.10.357.10">
    <property type="entry name" value="Tetracycline Repressor, domain 2"/>
    <property type="match status" value="1"/>
</dbReference>
<dbReference type="STRING" id="457427.SSOG_04510"/>
<dbReference type="InterPro" id="IPR041347">
    <property type="entry name" value="MftR_C"/>
</dbReference>
<dbReference type="Pfam" id="PF17754">
    <property type="entry name" value="TetR_C_14"/>
    <property type="match status" value="1"/>
</dbReference>
<feature type="domain" description="HTH tetR-type" evidence="5">
    <location>
        <begin position="29"/>
        <end position="89"/>
    </location>
</feature>
<dbReference type="PROSITE" id="PS01081">
    <property type="entry name" value="HTH_TETR_1"/>
    <property type="match status" value="1"/>
</dbReference>
<evidence type="ECO:0000256" key="4">
    <source>
        <dbReference type="PROSITE-ProRule" id="PRU00335"/>
    </source>
</evidence>
<accession>D9W8V8</accession>
<evidence type="ECO:0000256" key="2">
    <source>
        <dbReference type="ARBA" id="ARBA00023125"/>
    </source>
</evidence>
<dbReference type="InterPro" id="IPR001647">
    <property type="entry name" value="HTH_TetR"/>
</dbReference>
<dbReference type="SUPFAM" id="SSF46689">
    <property type="entry name" value="Homeodomain-like"/>
    <property type="match status" value="1"/>
</dbReference>
<sequence length="210" mass="22840">MSVAVIDSVALRCQSLSSRRIAVMGRWEPGARERLERAALELYVERGFEQATVAEITNRAGLTERTFFRHFADKREVLFSGQAEMLEICVNAIVGAPEAVAPLDAVAEALRAVSAPLEERRERSQRRQTVIAANAALQERELLKLASLASAVADALRRRGVTEPTASLCAEAGLAIFKVAYERWIGEPGGRTLADVIQDSLDHLKAATAG</sequence>
<feature type="DNA-binding region" description="H-T-H motif" evidence="4">
    <location>
        <begin position="52"/>
        <end position="71"/>
    </location>
</feature>
<keyword evidence="7" id="KW-1185">Reference proteome</keyword>
<keyword evidence="2 4" id="KW-0238">DNA-binding</keyword>
<evidence type="ECO:0000313" key="6">
    <source>
        <dbReference type="EMBL" id="EFL24796.1"/>
    </source>
</evidence>
<evidence type="ECO:0000256" key="3">
    <source>
        <dbReference type="ARBA" id="ARBA00023163"/>
    </source>
</evidence>
<reference evidence="6 7" key="1">
    <citation type="submission" date="2009-02" db="EMBL/GenBank/DDBJ databases">
        <title>Annotation of Streptomyces hygroscopicus strain ATCC 53653.</title>
        <authorList>
            <consortium name="The Broad Institute Genome Sequencing Platform"/>
            <consortium name="Broad Institute Microbial Sequencing Center"/>
            <person name="Fischbach M."/>
            <person name="Godfrey P."/>
            <person name="Ward D."/>
            <person name="Young S."/>
            <person name="Zeng Q."/>
            <person name="Koehrsen M."/>
            <person name="Alvarado L."/>
            <person name="Berlin A.M."/>
            <person name="Bochicchio J."/>
            <person name="Borenstein D."/>
            <person name="Chapman S.B."/>
            <person name="Chen Z."/>
            <person name="Engels R."/>
            <person name="Freedman E."/>
            <person name="Gellesch M."/>
            <person name="Goldberg J."/>
            <person name="Griggs A."/>
            <person name="Gujja S."/>
            <person name="Heilman E.R."/>
            <person name="Heiman D.I."/>
            <person name="Hepburn T.A."/>
            <person name="Howarth C."/>
            <person name="Jen D."/>
            <person name="Larson L."/>
            <person name="Lewis B."/>
            <person name="Mehta T."/>
            <person name="Park D."/>
            <person name="Pearson M."/>
            <person name="Richards J."/>
            <person name="Roberts A."/>
            <person name="Saif S."/>
            <person name="Shea T.D."/>
            <person name="Shenoy N."/>
            <person name="Sisk P."/>
            <person name="Stolte C."/>
            <person name="Sykes S.N."/>
            <person name="Thomson T."/>
            <person name="Walk T."/>
            <person name="White J."/>
            <person name="Yandava C."/>
            <person name="Straight P."/>
            <person name="Clardy J."/>
            <person name="Hung D."/>
            <person name="Kolter R."/>
            <person name="Mekalanos J."/>
            <person name="Walker S."/>
            <person name="Walsh C.T."/>
            <person name="Wieland-Brown L.C."/>
            <person name="Haas B."/>
            <person name="Nusbaum C."/>
            <person name="Birren B."/>
        </authorList>
    </citation>
    <scope>NUCLEOTIDE SEQUENCE [LARGE SCALE GENOMIC DNA]</scope>
    <source>
        <strain evidence="6 7">ATCC 53653</strain>
    </source>
</reference>
<dbReference type="PANTHER" id="PTHR30055:SF238">
    <property type="entry name" value="MYCOFACTOCIN BIOSYNTHESIS TRANSCRIPTIONAL REGULATOR MFTR-RELATED"/>
    <property type="match status" value="1"/>
</dbReference>
<dbReference type="HOGENOM" id="CLU_069356_2_2_11"/>
<dbReference type="EMBL" id="GG657754">
    <property type="protein sequence ID" value="EFL24796.1"/>
    <property type="molecule type" value="Genomic_DNA"/>
</dbReference>
<keyword evidence="1" id="KW-0805">Transcription regulation</keyword>
<protein>
    <submittedName>
        <fullName evidence="6">TetR family transcriptional regulator</fullName>
    </submittedName>
</protein>
<dbReference type="AlphaFoldDB" id="D9W8V8"/>
<dbReference type="InterPro" id="IPR050109">
    <property type="entry name" value="HTH-type_TetR-like_transc_reg"/>
</dbReference>
<dbReference type="GO" id="GO:0000976">
    <property type="term" value="F:transcription cis-regulatory region binding"/>
    <property type="evidence" value="ECO:0007669"/>
    <property type="project" value="TreeGrafter"/>
</dbReference>
<gene>
    <name evidence="6" type="ORF">SSOG_04510</name>
</gene>
<dbReference type="InterPro" id="IPR009057">
    <property type="entry name" value="Homeodomain-like_sf"/>
</dbReference>
<evidence type="ECO:0000259" key="5">
    <source>
        <dbReference type="PROSITE" id="PS50977"/>
    </source>
</evidence>
<dbReference type="GO" id="GO:0003700">
    <property type="term" value="F:DNA-binding transcription factor activity"/>
    <property type="evidence" value="ECO:0007669"/>
    <property type="project" value="TreeGrafter"/>
</dbReference>
<dbReference type="PRINTS" id="PR00455">
    <property type="entry name" value="HTHTETR"/>
</dbReference>
<keyword evidence="3" id="KW-0804">Transcription</keyword>